<reference evidence="2" key="1">
    <citation type="submission" date="2024-04" db="EMBL/GenBank/DDBJ databases">
        <authorList>
            <consortium name="Molecular Ecology Group"/>
        </authorList>
    </citation>
    <scope>NUCLEOTIDE SEQUENCE</scope>
</reference>
<keyword evidence="3" id="KW-1185">Reference proteome</keyword>
<evidence type="ECO:0000313" key="2">
    <source>
        <dbReference type="EMBL" id="CAL1680338.1"/>
    </source>
</evidence>
<feature type="region of interest" description="Disordered" evidence="1">
    <location>
        <begin position="59"/>
        <end position="81"/>
    </location>
</feature>
<evidence type="ECO:0000256" key="1">
    <source>
        <dbReference type="SAM" id="MobiDB-lite"/>
    </source>
</evidence>
<name>A0AAV2NJJ4_9HYME</name>
<gene>
    <name evidence="2" type="ORF">LPLAT_LOCUS6385</name>
</gene>
<feature type="region of interest" description="Disordered" evidence="1">
    <location>
        <begin position="1"/>
        <end position="47"/>
    </location>
</feature>
<evidence type="ECO:0000313" key="3">
    <source>
        <dbReference type="Proteomes" id="UP001497644"/>
    </source>
</evidence>
<proteinExistence type="predicted"/>
<dbReference type="EMBL" id="OZ034825">
    <property type="protein sequence ID" value="CAL1680338.1"/>
    <property type="molecule type" value="Genomic_DNA"/>
</dbReference>
<feature type="compositionally biased region" description="Basic and acidic residues" evidence="1">
    <location>
        <begin position="16"/>
        <end position="29"/>
    </location>
</feature>
<sequence length="115" mass="12483">MKPETPVIIAASDVGGAEREHTSRDDNSSEGHPGTPAVLHGRSLPDTPLKAQDLKAEGTRASTLCRRDATSQSLPHPSGRFYPRVFHVRVPSCTPFAYPPRRAPLYMCCSSLSQV</sequence>
<dbReference type="Proteomes" id="UP001497644">
    <property type="component" value="Chromosome 2"/>
</dbReference>
<dbReference type="AlphaFoldDB" id="A0AAV2NJJ4"/>
<organism evidence="2 3">
    <name type="scientific">Lasius platythorax</name>
    <dbReference type="NCBI Taxonomy" id="488582"/>
    <lineage>
        <taxon>Eukaryota</taxon>
        <taxon>Metazoa</taxon>
        <taxon>Ecdysozoa</taxon>
        <taxon>Arthropoda</taxon>
        <taxon>Hexapoda</taxon>
        <taxon>Insecta</taxon>
        <taxon>Pterygota</taxon>
        <taxon>Neoptera</taxon>
        <taxon>Endopterygota</taxon>
        <taxon>Hymenoptera</taxon>
        <taxon>Apocrita</taxon>
        <taxon>Aculeata</taxon>
        <taxon>Formicoidea</taxon>
        <taxon>Formicidae</taxon>
        <taxon>Formicinae</taxon>
        <taxon>Lasius</taxon>
        <taxon>Lasius</taxon>
    </lineage>
</organism>
<protein>
    <submittedName>
        <fullName evidence="2">Uncharacterized protein</fullName>
    </submittedName>
</protein>
<accession>A0AAV2NJJ4</accession>